<feature type="region of interest" description="Disordered" evidence="1">
    <location>
        <begin position="260"/>
        <end position="286"/>
    </location>
</feature>
<proteinExistence type="predicted"/>
<evidence type="ECO:0000256" key="1">
    <source>
        <dbReference type="SAM" id="MobiDB-lite"/>
    </source>
</evidence>
<organism evidence="3">
    <name type="scientific">Streptomyces sp. NBC_00180</name>
    <dbReference type="NCBI Taxonomy" id="2903632"/>
    <lineage>
        <taxon>Bacteria</taxon>
        <taxon>Bacillati</taxon>
        <taxon>Actinomycetota</taxon>
        <taxon>Actinomycetes</taxon>
        <taxon>Kitasatosporales</taxon>
        <taxon>Streptomycetaceae</taxon>
        <taxon>Streptomyces</taxon>
    </lineage>
</organism>
<dbReference type="Gene3D" id="2.60.40.10">
    <property type="entry name" value="Immunoglobulins"/>
    <property type="match status" value="1"/>
</dbReference>
<keyword evidence="3" id="KW-0378">Hydrolase</keyword>
<dbReference type="GO" id="GO:0004180">
    <property type="term" value="F:carboxypeptidase activity"/>
    <property type="evidence" value="ECO:0007669"/>
    <property type="project" value="UniProtKB-KW"/>
</dbReference>
<dbReference type="AlphaFoldDB" id="A0AAU1I0T3"/>
<feature type="signal peptide" evidence="2">
    <location>
        <begin position="1"/>
        <end position="27"/>
    </location>
</feature>
<dbReference type="EMBL" id="CP108140">
    <property type="protein sequence ID" value="WTP87320.1"/>
    <property type="molecule type" value="Genomic_DNA"/>
</dbReference>
<dbReference type="GO" id="GO:0005975">
    <property type="term" value="P:carbohydrate metabolic process"/>
    <property type="evidence" value="ECO:0007669"/>
    <property type="project" value="UniProtKB-ARBA"/>
</dbReference>
<feature type="compositionally biased region" description="Basic and acidic residues" evidence="1">
    <location>
        <begin position="276"/>
        <end position="286"/>
    </location>
</feature>
<dbReference type="InterPro" id="IPR013783">
    <property type="entry name" value="Ig-like_fold"/>
</dbReference>
<reference evidence="3" key="1">
    <citation type="submission" date="2022-10" db="EMBL/GenBank/DDBJ databases">
        <title>The complete genomes of actinobacterial strains from the NBC collection.</title>
        <authorList>
            <person name="Joergensen T.S."/>
            <person name="Alvarez Arevalo M."/>
            <person name="Sterndorff E.B."/>
            <person name="Faurdal D."/>
            <person name="Vuksanovic O."/>
            <person name="Mourched A.-S."/>
            <person name="Charusanti P."/>
            <person name="Shaw S."/>
            <person name="Blin K."/>
            <person name="Weber T."/>
        </authorList>
    </citation>
    <scope>NUCLEOTIDE SEQUENCE</scope>
    <source>
        <strain evidence="3">NBC 00180</strain>
    </source>
</reference>
<evidence type="ECO:0000313" key="3">
    <source>
        <dbReference type="EMBL" id="WTP87320.1"/>
    </source>
</evidence>
<keyword evidence="3" id="KW-0121">Carboxypeptidase</keyword>
<gene>
    <name evidence="3" type="ORF">OG477_18945</name>
</gene>
<name>A0AAU1I0T3_9ACTN</name>
<keyword evidence="3" id="KW-0645">Protease</keyword>
<evidence type="ECO:0000256" key="2">
    <source>
        <dbReference type="SAM" id="SignalP"/>
    </source>
</evidence>
<feature type="chain" id="PRO_5043625493" evidence="2">
    <location>
        <begin position="28"/>
        <end position="286"/>
    </location>
</feature>
<sequence>MSRFRRATVLGCLAVAGAMTAAGVAYGADGASGSGGSDLWATATIEPGREGIVQVGGYEGAPLGAGSALTLSAPATARVTGTPFAAGGYQGAVTLGGSAGTYTFVGTPGPVAGESASAAWKGRTFPFVLSVPADAEPGTRLPDCALVLKDAEGTVQEKGTCAVTVGLPAPTLSRPQSGVPLGALPRMSGTAYPGAQVTVRDALEEEICATTAAPDGAWSCVPSVALQPGAGRVQATATFNGVSAASEQIHVLVTEVAGAQPDTVTDSEGGRLTPKAAHDHAGRAGR</sequence>
<keyword evidence="2" id="KW-0732">Signal</keyword>
<accession>A0AAU1I0T3</accession>
<protein>
    <submittedName>
        <fullName evidence="3">Carboxypeptidase regulatory-like domain-containing protein</fullName>
    </submittedName>
</protein>